<comment type="caution">
    <text evidence="8">The sequence shown here is derived from an EMBL/GenBank/DDBJ whole genome shotgun (WGS) entry which is preliminary data.</text>
</comment>
<dbReference type="GO" id="GO:0032259">
    <property type="term" value="P:methylation"/>
    <property type="evidence" value="ECO:0007669"/>
    <property type="project" value="UniProtKB-KW"/>
</dbReference>
<accession>A0A7Y3VY17</accession>
<dbReference type="PANTHER" id="PTHR10629">
    <property type="entry name" value="CYTOSINE-SPECIFIC METHYLTRANSFERASE"/>
    <property type="match status" value="1"/>
</dbReference>
<dbReference type="EMBL" id="JABEVX010000001">
    <property type="protein sequence ID" value="NNT70921.1"/>
    <property type="molecule type" value="Genomic_DNA"/>
</dbReference>
<evidence type="ECO:0000256" key="5">
    <source>
        <dbReference type="ARBA" id="ARBA00022747"/>
    </source>
</evidence>
<evidence type="ECO:0000256" key="4">
    <source>
        <dbReference type="ARBA" id="ARBA00022691"/>
    </source>
</evidence>
<feature type="active site" evidence="7">
    <location>
        <position position="93"/>
    </location>
</feature>
<evidence type="ECO:0000313" key="9">
    <source>
        <dbReference type="Proteomes" id="UP000536509"/>
    </source>
</evidence>
<dbReference type="PANTHER" id="PTHR10629:SF52">
    <property type="entry name" value="DNA (CYTOSINE-5)-METHYLTRANSFERASE 1"/>
    <property type="match status" value="1"/>
</dbReference>
<dbReference type="PROSITE" id="PS00094">
    <property type="entry name" value="C5_MTASE_1"/>
    <property type="match status" value="1"/>
</dbReference>
<dbReference type="GO" id="GO:0044027">
    <property type="term" value="P:negative regulation of gene expression via chromosomal CpG island methylation"/>
    <property type="evidence" value="ECO:0007669"/>
    <property type="project" value="TreeGrafter"/>
</dbReference>
<keyword evidence="4 7" id="KW-0949">S-adenosyl-L-methionine</keyword>
<dbReference type="PROSITE" id="PS51679">
    <property type="entry name" value="SAM_MT_C5"/>
    <property type="match status" value="1"/>
</dbReference>
<evidence type="ECO:0000313" key="8">
    <source>
        <dbReference type="EMBL" id="NNT70921.1"/>
    </source>
</evidence>
<dbReference type="GO" id="GO:0003677">
    <property type="term" value="F:DNA binding"/>
    <property type="evidence" value="ECO:0007669"/>
    <property type="project" value="TreeGrafter"/>
</dbReference>
<organism evidence="8 9">
    <name type="scientific">Flavobacterium rivulicola</name>
    <dbReference type="NCBI Taxonomy" id="2732161"/>
    <lineage>
        <taxon>Bacteria</taxon>
        <taxon>Pseudomonadati</taxon>
        <taxon>Bacteroidota</taxon>
        <taxon>Flavobacteriia</taxon>
        <taxon>Flavobacteriales</taxon>
        <taxon>Flavobacteriaceae</taxon>
        <taxon>Flavobacterium</taxon>
    </lineage>
</organism>
<dbReference type="InterPro" id="IPR018117">
    <property type="entry name" value="C5_DNA_meth_AS"/>
</dbReference>
<evidence type="ECO:0000256" key="2">
    <source>
        <dbReference type="ARBA" id="ARBA00022603"/>
    </source>
</evidence>
<evidence type="ECO:0000256" key="6">
    <source>
        <dbReference type="ARBA" id="ARBA00047422"/>
    </source>
</evidence>
<sequence>MFVENQILITLNNKSDNLTVIDFFCGAGGFSEGFRQMGFEIKYGYDYWKPAVDTFNHNFNLECEVKNILDFKTSIEEIDNLPNTDVIIGSPPCVSFSSSNKSGTADKSLGVDLTETFLRVVAVKKHQPNSTLKAWFMENVVNSKRYLQTTYTFKDLGLEEWAKKHKIGANNVAIDLYDNTTIINSADYGSIQSRKRVISGEIIKKKKLVIPKPTHQQKESQLSLPLYNSISLIKGNFPSPFEKKSTAKIKDIQYKIEIEKDKITDHFYDTGVYEIEWKFSKYWKTNHPFMGKMSFPENENKPSRTITATKIANSRESIIYKSEVKRKGDGEFRLPTVREAAIIMGFPITYQFIGGENNKWRLVGNAVCCSVSRAFAKIVLDELKIKHEDELQVATEPNLKGVLNLNNYSLKTFNNPPIKNKGSRFRRHPIKEGNLTVTLSNYDIEKGGKATGKWLTSIQYGTGKGFPIQHIEDGYYKTLESIISKYPSGKLFIKIINNGFSEKIGNATQLQEMYEVQKSNNTILEPTELVDEVKRIIDKIDIEEPQFIQNGTIVFESKKIIPTKQLFALYAINKISSTANSN</sequence>
<reference evidence="8 9" key="1">
    <citation type="submission" date="2020-05" db="EMBL/GenBank/DDBJ databases">
        <title>Draft genome of Flavobacterium sp. IMCC34852.</title>
        <authorList>
            <person name="Song J."/>
            <person name="Cho J.-C."/>
        </authorList>
    </citation>
    <scope>NUCLEOTIDE SEQUENCE [LARGE SCALE GENOMIC DNA]</scope>
    <source>
        <strain evidence="8 9">IMCC34852</strain>
    </source>
</reference>
<name>A0A7Y3VY17_9FLAO</name>
<keyword evidence="2 7" id="KW-0489">Methyltransferase</keyword>
<proteinExistence type="inferred from homology"/>
<comment type="catalytic activity">
    <reaction evidence="6">
        <text>a 2'-deoxycytidine in DNA + S-adenosyl-L-methionine = a 5-methyl-2'-deoxycytidine in DNA + S-adenosyl-L-homocysteine + H(+)</text>
        <dbReference type="Rhea" id="RHEA:13681"/>
        <dbReference type="Rhea" id="RHEA-COMP:11369"/>
        <dbReference type="Rhea" id="RHEA-COMP:11370"/>
        <dbReference type="ChEBI" id="CHEBI:15378"/>
        <dbReference type="ChEBI" id="CHEBI:57856"/>
        <dbReference type="ChEBI" id="CHEBI:59789"/>
        <dbReference type="ChEBI" id="CHEBI:85452"/>
        <dbReference type="ChEBI" id="CHEBI:85454"/>
        <dbReference type="EC" id="2.1.1.37"/>
    </reaction>
</comment>
<dbReference type="InterPro" id="IPR050390">
    <property type="entry name" value="C5-Methyltransferase"/>
</dbReference>
<keyword evidence="9" id="KW-1185">Reference proteome</keyword>
<keyword evidence="3 7" id="KW-0808">Transferase</keyword>
<dbReference type="InterPro" id="IPR029063">
    <property type="entry name" value="SAM-dependent_MTases_sf"/>
</dbReference>
<evidence type="ECO:0000256" key="7">
    <source>
        <dbReference type="PROSITE-ProRule" id="PRU01016"/>
    </source>
</evidence>
<evidence type="ECO:0000256" key="3">
    <source>
        <dbReference type="ARBA" id="ARBA00022679"/>
    </source>
</evidence>
<dbReference type="Gene3D" id="3.40.50.150">
    <property type="entry name" value="Vaccinia Virus protein VP39"/>
    <property type="match status" value="1"/>
</dbReference>
<dbReference type="GO" id="GO:0003886">
    <property type="term" value="F:DNA (cytosine-5-)-methyltransferase activity"/>
    <property type="evidence" value="ECO:0007669"/>
    <property type="project" value="UniProtKB-EC"/>
</dbReference>
<dbReference type="EC" id="2.1.1.37" evidence="1"/>
<comment type="similarity">
    <text evidence="7">Belongs to the class I-like SAM-binding methyltransferase superfamily. C5-methyltransferase family.</text>
</comment>
<dbReference type="Proteomes" id="UP000536509">
    <property type="component" value="Unassembled WGS sequence"/>
</dbReference>
<dbReference type="GO" id="GO:0009307">
    <property type="term" value="P:DNA restriction-modification system"/>
    <property type="evidence" value="ECO:0007669"/>
    <property type="project" value="UniProtKB-KW"/>
</dbReference>
<dbReference type="AlphaFoldDB" id="A0A7Y3VY17"/>
<protein>
    <recommendedName>
        <fullName evidence="1">DNA (cytosine-5-)-methyltransferase</fullName>
        <ecNumber evidence="1">2.1.1.37</ecNumber>
    </recommendedName>
</protein>
<dbReference type="InterPro" id="IPR001525">
    <property type="entry name" value="C5_MeTfrase"/>
</dbReference>
<dbReference type="Pfam" id="PF00145">
    <property type="entry name" value="DNA_methylase"/>
    <property type="match status" value="1"/>
</dbReference>
<dbReference type="SUPFAM" id="SSF53335">
    <property type="entry name" value="S-adenosyl-L-methionine-dependent methyltransferases"/>
    <property type="match status" value="1"/>
</dbReference>
<gene>
    <name evidence="8" type="ORF">HKT18_01715</name>
</gene>
<dbReference type="Gene3D" id="3.90.120.10">
    <property type="entry name" value="DNA Methylase, subunit A, domain 2"/>
    <property type="match status" value="1"/>
</dbReference>
<evidence type="ECO:0000256" key="1">
    <source>
        <dbReference type="ARBA" id="ARBA00011975"/>
    </source>
</evidence>
<keyword evidence="5" id="KW-0680">Restriction system</keyword>